<feature type="compositionally biased region" description="Low complexity" evidence="1">
    <location>
        <begin position="46"/>
        <end position="69"/>
    </location>
</feature>
<evidence type="ECO:0000313" key="3">
    <source>
        <dbReference type="EnsemblMetazoa" id="ISCW011290-PA"/>
    </source>
</evidence>
<dbReference type="VEuPathDB" id="VectorBase:ISCI011290"/>
<dbReference type="AlphaFoldDB" id="B7Q7J1"/>
<dbReference type="PaxDb" id="6945-B7Q7J1"/>
<feature type="compositionally biased region" description="Basic and acidic residues" evidence="1">
    <location>
        <begin position="1"/>
        <end position="12"/>
    </location>
</feature>
<dbReference type="HOGENOM" id="CLU_2075756_0_0_1"/>
<evidence type="ECO:0000313" key="2">
    <source>
        <dbReference type="EMBL" id="EEC14813.1"/>
    </source>
</evidence>
<accession>B7Q7J1</accession>
<name>B7Q7J1_IXOSC</name>
<keyword evidence="4" id="KW-1185">Reference proteome</keyword>
<gene>
    <name evidence="2" type="ORF">IscW_ISCW011290</name>
</gene>
<dbReference type="InParanoid" id="B7Q7J1"/>
<feature type="compositionally biased region" description="Basic and acidic residues" evidence="1">
    <location>
        <begin position="79"/>
        <end position="97"/>
    </location>
</feature>
<organism>
    <name type="scientific">Ixodes scapularis</name>
    <name type="common">Black-legged tick</name>
    <name type="synonym">Deer tick</name>
    <dbReference type="NCBI Taxonomy" id="6945"/>
    <lineage>
        <taxon>Eukaryota</taxon>
        <taxon>Metazoa</taxon>
        <taxon>Ecdysozoa</taxon>
        <taxon>Arthropoda</taxon>
        <taxon>Chelicerata</taxon>
        <taxon>Arachnida</taxon>
        <taxon>Acari</taxon>
        <taxon>Parasitiformes</taxon>
        <taxon>Ixodida</taxon>
        <taxon>Ixodoidea</taxon>
        <taxon>Ixodidae</taxon>
        <taxon>Ixodinae</taxon>
        <taxon>Ixodes</taxon>
    </lineage>
</organism>
<evidence type="ECO:0000256" key="1">
    <source>
        <dbReference type="SAM" id="MobiDB-lite"/>
    </source>
</evidence>
<reference evidence="3" key="2">
    <citation type="submission" date="2020-05" db="UniProtKB">
        <authorList>
            <consortium name="EnsemblMetazoa"/>
        </authorList>
    </citation>
    <scope>IDENTIFICATION</scope>
    <source>
        <strain evidence="3">wikel</strain>
    </source>
</reference>
<evidence type="ECO:0000313" key="4">
    <source>
        <dbReference type="Proteomes" id="UP000001555"/>
    </source>
</evidence>
<dbReference type="EnsemblMetazoa" id="ISCW011290-RA">
    <property type="protein sequence ID" value="ISCW011290-PA"/>
    <property type="gene ID" value="ISCW011290"/>
</dbReference>
<feature type="region of interest" description="Disordered" evidence="1">
    <location>
        <begin position="1"/>
        <end position="118"/>
    </location>
</feature>
<reference evidence="2 4" key="1">
    <citation type="submission" date="2008-03" db="EMBL/GenBank/DDBJ databases">
        <title>Annotation of Ixodes scapularis.</title>
        <authorList>
            <consortium name="Ixodes scapularis Genome Project Consortium"/>
            <person name="Caler E."/>
            <person name="Hannick L.I."/>
            <person name="Bidwell S."/>
            <person name="Joardar V."/>
            <person name="Thiagarajan M."/>
            <person name="Amedeo P."/>
            <person name="Galinsky K.J."/>
            <person name="Schobel S."/>
            <person name="Inman J."/>
            <person name="Hostetler J."/>
            <person name="Miller J."/>
            <person name="Hammond M."/>
            <person name="Megy K."/>
            <person name="Lawson D."/>
            <person name="Kodira C."/>
            <person name="Sutton G."/>
            <person name="Meyer J."/>
            <person name="Hill C.A."/>
            <person name="Birren B."/>
            <person name="Nene V."/>
            <person name="Collins F."/>
            <person name="Alarcon-Chaidez F."/>
            <person name="Wikel S."/>
            <person name="Strausberg R."/>
        </authorList>
    </citation>
    <scope>NUCLEOTIDE SEQUENCE [LARGE SCALE GENOMIC DNA]</scope>
    <source>
        <strain evidence="4">Wikel</strain>
        <strain evidence="2">Wikel colony</strain>
    </source>
</reference>
<protein>
    <submittedName>
        <fullName evidence="2 3">Uncharacterized protein</fullName>
    </submittedName>
</protein>
<proteinExistence type="predicted"/>
<dbReference type="VEuPathDB" id="VectorBase:ISCW011290"/>
<dbReference type="EMBL" id="ABJB010331319">
    <property type="status" value="NOT_ANNOTATED_CDS"/>
    <property type="molecule type" value="Genomic_DNA"/>
</dbReference>
<dbReference type="Proteomes" id="UP000001555">
    <property type="component" value="Unassembled WGS sequence"/>
</dbReference>
<dbReference type="EMBL" id="DS875680">
    <property type="protein sequence ID" value="EEC14813.1"/>
    <property type="molecule type" value="Genomic_DNA"/>
</dbReference>
<sequence>MATARQVHDGGRPRPRKGPSQRRAFDSGPAAARHRPANIRDPLKYAAPRAGSARRAGAAERPGSAASPAQTEGLGAARFDGRTLTRYKSDCMREREPQLSGGGDAEGEAFQRAGTGQP</sequence>